<accession>G4MWK1</accession>
<sequence>MLIKIARFEGEYSANKAEVVNHFLMSNMKLQRVGGLSNSRLGRSDEESRSEIMGLEASTLSAYFEWLPASDFAVFKTISDKPTTSGYGYFDDVWNQKGSDCNPPR</sequence>
<reference key="2">
    <citation type="submission" date="2011-05" db="EMBL/GenBank/DDBJ databases">
        <title>The Genome Sequence of Magnaporthe oryzae 70-15.</title>
        <authorList>
            <consortium name="The Broad Institute Genome Sequencing Platform"/>
            <person name="Ma L.-J."/>
            <person name="Dead R."/>
            <person name="Young S.K."/>
            <person name="Zeng Q."/>
            <person name="Gargeya S."/>
            <person name="Fitzgerald M."/>
            <person name="Haas B."/>
            <person name="Abouelleil A."/>
            <person name="Alvarado L."/>
            <person name="Arachchi H.M."/>
            <person name="Berlin A."/>
            <person name="Brown A."/>
            <person name="Chapman S.B."/>
            <person name="Chen Z."/>
            <person name="Dunbar C."/>
            <person name="Freedman E."/>
            <person name="Gearin G."/>
            <person name="Gellesch M."/>
            <person name="Goldberg J."/>
            <person name="Griggs A."/>
            <person name="Gujja S."/>
            <person name="Heiman D."/>
            <person name="Howarth C."/>
            <person name="Larson L."/>
            <person name="Lui A."/>
            <person name="MacDonald P.J.P."/>
            <person name="Mehta T."/>
            <person name="Montmayeur A."/>
            <person name="Murphy C."/>
            <person name="Neiman D."/>
            <person name="Pearson M."/>
            <person name="Priest M."/>
            <person name="Roberts A."/>
            <person name="Saif S."/>
            <person name="Shea T."/>
            <person name="Shenoy N."/>
            <person name="Sisk P."/>
            <person name="Stolte C."/>
            <person name="Sykes S."/>
            <person name="Yandava C."/>
            <person name="Wortman J."/>
            <person name="Nusbaum C."/>
            <person name="Birren B."/>
        </authorList>
    </citation>
    <scope>NUCLEOTIDE SEQUENCE</scope>
    <source>
        <strain>70-15</strain>
    </source>
</reference>
<name>G4MWK1_PYRO7</name>
<dbReference type="InParanoid" id="G4MWK1"/>
<protein>
    <submittedName>
        <fullName evidence="1">Uncharacterized protein</fullName>
    </submittedName>
</protein>
<dbReference type="Proteomes" id="UP000009058">
    <property type="component" value="Chromosome 2"/>
</dbReference>
<dbReference type="RefSeq" id="XP_003714056.1">
    <property type="nucleotide sequence ID" value="XM_003714008.1"/>
</dbReference>
<dbReference type="VEuPathDB" id="FungiDB:MGG_15632"/>
<dbReference type="EMBL" id="CM001232">
    <property type="protein sequence ID" value="EHA54249.1"/>
    <property type="molecule type" value="Genomic_DNA"/>
</dbReference>
<dbReference type="GeneID" id="12987365"/>
<gene>
    <name evidence="1" type="ORF">MGG_15632</name>
</gene>
<keyword evidence="2" id="KW-1185">Reference proteome</keyword>
<organism evidence="1 2">
    <name type="scientific">Pyricularia oryzae (strain 70-15 / ATCC MYA-4617 / FGSC 8958)</name>
    <name type="common">Rice blast fungus</name>
    <name type="synonym">Magnaporthe oryzae</name>
    <dbReference type="NCBI Taxonomy" id="242507"/>
    <lineage>
        <taxon>Eukaryota</taxon>
        <taxon>Fungi</taxon>
        <taxon>Dikarya</taxon>
        <taxon>Ascomycota</taxon>
        <taxon>Pezizomycotina</taxon>
        <taxon>Sordariomycetes</taxon>
        <taxon>Sordariomycetidae</taxon>
        <taxon>Magnaporthales</taxon>
        <taxon>Pyriculariaceae</taxon>
        <taxon>Pyricularia</taxon>
    </lineage>
</organism>
<dbReference type="AlphaFoldDB" id="G4MWK1"/>
<reference evidence="1 2" key="1">
    <citation type="journal article" date="2005" name="Nature">
        <title>The genome sequence of the rice blast fungus Magnaporthe grisea.</title>
        <authorList>
            <person name="Dean R.A."/>
            <person name="Talbot N.J."/>
            <person name="Ebbole D.J."/>
            <person name="Farman M.L."/>
            <person name="Mitchell T.K."/>
            <person name="Orbach M.J."/>
            <person name="Thon M."/>
            <person name="Kulkarni R."/>
            <person name="Xu J.R."/>
            <person name="Pan H."/>
            <person name="Read N.D."/>
            <person name="Lee Y.H."/>
            <person name="Carbone I."/>
            <person name="Brown D."/>
            <person name="Oh Y.Y."/>
            <person name="Donofrio N."/>
            <person name="Jeong J.S."/>
            <person name="Soanes D.M."/>
            <person name="Djonovic S."/>
            <person name="Kolomiets E."/>
            <person name="Rehmeyer C."/>
            <person name="Li W."/>
            <person name="Harding M."/>
            <person name="Kim S."/>
            <person name="Lebrun M.H."/>
            <person name="Bohnert H."/>
            <person name="Coughlan S."/>
            <person name="Butler J."/>
            <person name="Calvo S."/>
            <person name="Ma L.J."/>
            <person name="Nicol R."/>
            <person name="Purcell S."/>
            <person name="Nusbaum C."/>
            <person name="Galagan J.E."/>
            <person name="Birren B.W."/>
        </authorList>
    </citation>
    <scope>NUCLEOTIDE SEQUENCE [LARGE SCALE GENOMIC DNA]</scope>
    <source>
        <strain evidence="2">70-15 / ATCC MYA-4617 / FGSC 8958</strain>
    </source>
</reference>
<dbReference type="KEGG" id="mgr:MGG_15632"/>
<evidence type="ECO:0000313" key="2">
    <source>
        <dbReference type="Proteomes" id="UP000009058"/>
    </source>
</evidence>
<dbReference type="HOGENOM" id="CLU_2237117_0_0_1"/>
<evidence type="ECO:0000313" key="1">
    <source>
        <dbReference type="EMBL" id="EHA54249.1"/>
    </source>
</evidence>
<proteinExistence type="predicted"/>